<organism evidence="2 3">
    <name type="scientific">Elysia crispata</name>
    <name type="common">lettuce slug</name>
    <dbReference type="NCBI Taxonomy" id="231223"/>
    <lineage>
        <taxon>Eukaryota</taxon>
        <taxon>Metazoa</taxon>
        <taxon>Spiralia</taxon>
        <taxon>Lophotrochozoa</taxon>
        <taxon>Mollusca</taxon>
        <taxon>Gastropoda</taxon>
        <taxon>Heterobranchia</taxon>
        <taxon>Euthyneura</taxon>
        <taxon>Panpulmonata</taxon>
        <taxon>Sacoglossa</taxon>
        <taxon>Placobranchoidea</taxon>
        <taxon>Plakobranchidae</taxon>
        <taxon>Elysia</taxon>
    </lineage>
</organism>
<evidence type="ECO:0000313" key="3">
    <source>
        <dbReference type="Proteomes" id="UP001283361"/>
    </source>
</evidence>
<evidence type="ECO:0000256" key="1">
    <source>
        <dbReference type="SAM" id="MobiDB-lite"/>
    </source>
</evidence>
<name>A0AAE1E5T6_9GAST</name>
<gene>
    <name evidence="2" type="ORF">RRG08_019620</name>
</gene>
<keyword evidence="3" id="KW-1185">Reference proteome</keyword>
<dbReference type="Proteomes" id="UP001283361">
    <property type="component" value="Unassembled WGS sequence"/>
</dbReference>
<reference evidence="2" key="1">
    <citation type="journal article" date="2023" name="G3 (Bethesda)">
        <title>A reference genome for the long-term kleptoplast-retaining sea slug Elysia crispata morphotype clarki.</title>
        <authorList>
            <person name="Eastman K.E."/>
            <person name="Pendleton A.L."/>
            <person name="Shaikh M.A."/>
            <person name="Suttiyut T."/>
            <person name="Ogas R."/>
            <person name="Tomko P."/>
            <person name="Gavelis G."/>
            <person name="Widhalm J.R."/>
            <person name="Wisecaver J.H."/>
        </authorList>
    </citation>
    <scope>NUCLEOTIDE SEQUENCE</scope>
    <source>
        <strain evidence="2">ECLA1</strain>
    </source>
</reference>
<feature type="region of interest" description="Disordered" evidence="1">
    <location>
        <begin position="1"/>
        <end position="26"/>
    </location>
</feature>
<evidence type="ECO:0000313" key="2">
    <source>
        <dbReference type="EMBL" id="KAK3795346.1"/>
    </source>
</evidence>
<accession>A0AAE1E5T6</accession>
<dbReference type="EMBL" id="JAWDGP010001071">
    <property type="protein sequence ID" value="KAK3795346.1"/>
    <property type="molecule type" value="Genomic_DNA"/>
</dbReference>
<sequence>MGRLESAVGRGAASKLSLRGISDPYPPVTIRDRQIILERSDRCRYSSRLHSHIVTGSTPRPIRGVGEGRGASCLSELGGEPLGFNLLIFWFKQI</sequence>
<proteinExistence type="predicted"/>
<protein>
    <submittedName>
        <fullName evidence="2">Uncharacterized protein</fullName>
    </submittedName>
</protein>
<comment type="caution">
    <text evidence="2">The sequence shown here is derived from an EMBL/GenBank/DDBJ whole genome shotgun (WGS) entry which is preliminary data.</text>
</comment>
<dbReference type="AlphaFoldDB" id="A0AAE1E5T6"/>